<evidence type="ECO:0000313" key="2">
    <source>
        <dbReference type="Proteomes" id="UP000717752"/>
    </source>
</evidence>
<keyword evidence="2" id="KW-1185">Reference proteome</keyword>
<reference evidence="1 2" key="1">
    <citation type="journal article" date="2021" name="MBio">
        <title>Poor Competitiveness of Bradyrhizobium in Pigeon Pea Root Colonization in Indian Soils.</title>
        <authorList>
            <person name="Chalasani D."/>
            <person name="Basu A."/>
            <person name="Pullabhotla S.V.S.R.N."/>
            <person name="Jorrin B."/>
            <person name="Neal A.L."/>
            <person name="Poole P.S."/>
            <person name="Podile A.R."/>
            <person name="Tkacz A."/>
        </authorList>
    </citation>
    <scope>NUCLEOTIDE SEQUENCE [LARGE SCALE GENOMIC DNA]</scope>
    <source>
        <strain evidence="1 2">HU56</strain>
    </source>
</reference>
<gene>
    <name evidence="1" type="ORF">JNB85_20445</name>
</gene>
<organism evidence="1 2">
    <name type="scientific">Rhizobium mesosinicum</name>
    <dbReference type="NCBI Taxonomy" id="335017"/>
    <lineage>
        <taxon>Bacteria</taxon>
        <taxon>Pseudomonadati</taxon>
        <taxon>Pseudomonadota</taxon>
        <taxon>Alphaproteobacteria</taxon>
        <taxon>Hyphomicrobiales</taxon>
        <taxon>Rhizobiaceae</taxon>
        <taxon>Rhizobium/Agrobacterium group</taxon>
        <taxon>Rhizobium</taxon>
    </lineage>
</organism>
<sequence>MIVYLGPPLMAAAVLLVVVSWLGDKQPAWPDTVTEVRKGGRIGSQSEMFR</sequence>
<proteinExistence type="predicted"/>
<dbReference type="EMBL" id="JAEUAK010000008">
    <property type="protein sequence ID" value="MBW9054776.1"/>
    <property type="molecule type" value="Genomic_DNA"/>
</dbReference>
<comment type="caution">
    <text evidence="1">The sequence shown here is derived from an EMBL/GenBank/DDBJ whole genome shotgun (WGS) entry which is preliminary data.</text>
</comment>
<evidence type="ECO:0000313" key="1">
    <source>
        <dbReference type="EMBL" id="MBW9054776.1"/>
    </source>
</evidence>
<dbReference type="Proteomes" id="UP000717752">
    <property type="component" value="Unassembled WGS sequence"/>
</dbReference>
<protein>
    <submittedName>
        <fullName evidence="1">Uncharacterized protein</fullName>
    </submittedName>
</protein>
<accession>A0ABS7GZ08</accession>
<dbReference type="RefSeq" id="WP_220336126.1">
    <property type="nucleotide sequence ID" value="NZ_JAEUAK010000008.1"/>
</dbReference>
<name>A0ABS7GZ08_9HYPH</name>